<comment type="similarity">
    <text evidence="4">Belongs to the alpha-carbonic anhydrase family.</text>
</comment>
<evidence type="ECO:0000256" key="10">
    <source>
        <dbReference type="ARBA" id="ARBA00022989"/>
    </source>
</evidence>
<keyword evidence="8" id="KW-0479">Metal-binding</keyword>
<sequence>MKTYLSFVVLLTVVDIIFAGNGEYWNYEDHGPYTWSQIYPECAGWRQSPLNLDYFDVVYKKFPPFLFSSSFDRSHVFNLKNNGHTIVGELPMGMPRNEIPQLSGGDLPGTFRFTNFHLHWGESPSEGSEHTINHVHGAGEAHFVFTNEVTKQTAVFAFVITMSPDRESSAWETYVHNAVKLIRHGTHTQFIGNLMKLMENGNYFRDFWRYNGSLTTPPCSEGVIWTIFNHHIIFSYNELQALSLNVLHKDFRPIQSRNNRIVYHSTLVQGTKEVDLSENTSQPISLHENGSVTVPLFMKTSTTSLTDHPEVNNKGCCVIVHRWWNVDYRCQHQIIEFVERPIFHMFIIMFVLIDCFLVIGELMFDFFKLREPCHSKNSHHERHHQFEMIAEILHYSSLILLGMFLLEVVVKIYAFGRQWWNFHNKKMEWLDATIVIVSFAVDLLLLHKTSMIAEISLLFISIRLWRFIRIVNSVAQSVRSQDETRREHLASTYIEMVELLLKISEQKTNTMSEFCNDFEFERRIENYIQIDQQCHLMIEHCSKPSSLNTVHDMIHRLQNAIDQMK</sequence>
<dbReference type="GO" id="GO:0004089">
    <property type="term" value="F:carbonate dehydratase activity"/>
    <property type="evidence" value="ECO:0007669"/>
    <property type="project" value="UniProtKB-EC"/>
</dbReference>
<feature type="transmembrane region" description="Helical" evidence="14">
    <location>
        <begin position="342"/>
        <end position="367"/>
    </location>
</feature>
<keyword evidence="18" id="KW-1185">Reference proteome</keyword>
<evidence type="ECO:0000256" key="9">
    <source>
        <dbReference type="ARBA" id="ARBA00022833"/>
    </source>
</evidence>
<dbReference type="EMBL" id="CAJNOR010000986">
    <property type="protein sequence ID" value="CAF1051015.1"/>
    <property type="molecule type" value="Genomic_DNA"/>
</dbReference>
<dbReference type="SUPFAM" id="SSF51069">
    <property type="entry name" value="Carbonic anhydrase"/>
    <property type="match status" value="1"/>
</dbReference>
<evidence type="ECO:0000313" key="17">
    <source>
        <dbReference type="EMBL" id="CAF1051015.1"/>
    </source>
</evidence>
<keyword evidence="10 14" id="KW-1133">Transmembrane helix</keyword>
<dbReference type="Proteomes" id="UP000663828">
    <property type="component" value="Unassembled WGS sequence"/>
</dbReference>
<dbReference type="CDD" id="cd00326">
    <property type="entry name" value="alpha_CA"/>
    <property type="match status" value="1"/>
</dbReference>
<dbReference type="AlphaFoldDB" id="A0A814KD44"/>
<feature type="domain" description="Alpha-carbonic anhydrase" evidence="16">
    <location>
        <begin position="23"/>
        <end position="266"/>
    </location>
</feature>
<evidence type="ECO:0000256" key="1">
    <source>
        <dbReference type="ARBA" id="ARBA00001947"/>
    </source>
</evidence>
<evidence type="ECO:0000256" key="15">
    <source>
        <dbReference type="SAM" id="SignalP"/>
    </source>
</evidence>
<evidence type="ECO:0000256" key="12">
    <source>
        <dbReference type="ARBA" id="ARBA00023239"/>
    </source>
</evidence>
<keyword evidence="6" id="KW-0272">Extracellular matrix</keyword>
<dbReference type="PROSITE" id="PS51144">
    <property type="entry name" value="ALPHA_CA_2"/>
    <property type="match status" value="1"/>
</dbReference>
<keyword evidence="6" id="KW-0964">Secreted</keyword>
<dbReference type="InterPro" id="IPR005821">
    <property type="entry name" value="Ion_trans_dom"/>
</dbReference>
<dbReference type="Pfam" id="PF00520">
    <property type="entry name" value="Ion_trans"/>
    <property type="match status" value="1"/>
</dbReference>
<dbReference type="Gene3D" id="3.10.200.10">
    <property type="entry name" value="Alpha carbonic anhydrase"/>
    <property type="match status" value="1"/>
</dbReference>
<organism evidence="17 18">
    <name type="scientific">Adineta ricciae</name>
    <name type="common">Rotifer</name>
    <dbReference type="NCBI Taxonomy" id="249248"/>
    <lineage>
        <taxon>Eukaryota</taxon>
        <taxon>Metazoa</taxon>
        <taxon>Spiralia</taxon>
        <taxon>Gnathifera</taxon>
        <taxon>Rotifera</taxon>
        <taxon>Eurotatoria</taxon>
        <taxon>Bdelloidea</taxon>
        <taxon>Adinetida</taxon>
        <taxon>Adinetidae</taxon>
        <taxon>Adineta</taxon>
    </lineage>
</organism>
<evidence type="ECO:0000256" key="5">
    <source>
        <dbReference type="ARBA" id="ARBA00012925"/>
    </source>
</evidence>
<keyword evidence="9" id="KW-0862">Zinc</keyword>
<evidence type="ECO:0000256" key="2">
    <source>
        <dbReference type="ARBA" id="ARBA00004141"/>
    </source>
</evidence>
<gene>
    <name evidence="17" type="ORF">XAT740_LOCUS15772</name>
</gene>
<feature type="transmembrane region" description="Helical" evidence="14">
    <location>
        <begin position="434"/>
        <end position="460"/>
    </location>
</feature>
<comment type="cofactor">
    <cofactor evidence="1">
        <name>Zn(2+)</name>
        <dbReference type="ChEBI" id="CHEBI:29105"/>
    </cofactor>
</comment>
<dbReference type="SMART" id="SM01057">
    <property type="entry name" value="Carb_anhydrase"/>
    <property type="match status" value="1"/>
</dbReference>
<evidence type="ECO:0000256" key="6">
    <source>
        <dbReference type="ARBA" id="ARBA00022530"/>
    </source>
</evidence>
<evidence type="ECO:0000256" key="7">
    <source>
        <dbReference type="ARBA" id="ARBA00022692"/>
    </source>
</evidence>
<dbReference type="InterPro" id="IPR036398">
    <property type="entry name" value="CA_dom_sf"/>
</dbReference>
<reference evidence="17" key="1">
    <citation type="submission" date="2021-02" db="EMBL/GenBank/DDBJ databases">
        <authorList>
            <person name="Nowell W R."/>
        </authorList>
    </citation>
    <scope>NUCLEOTIDE SEQUENCE</scope>
</reference>
<evidence type="ECO:0000256" key="3">
    <source>
        <dbReference type="ARBA" id="ARBA00004498"/>
    </source>
</evidence>
<comment type="subcellular location">
    <subcellularLocation>
        <location evidence="2">Membrane</location>
        <topology evidence="2">Multi-pass membrane protein</topology>
    </subcellularLocation>
    <subcellularLocation>
        <location evidence="3">Secreted</location>
        <location evidence="3">Extracellular space</location>
        <location evidence="3">Extracellular matrix</location>
    </subcellularLocation>
</comment>
<feature type="transmembrane region" description="Helical" evidence="14">
    <location>
        <begin position="388"/>
        <end position="414"/>
    </location>
</feature>
<evidence type="ECO:0000259" key="16">
    <source>
        <dbReference type="PROSITE" id="PS51144"/>
    </source>
</evidence>
<evidence type="ECO:0000256" key="13">
    <source>
        <dbReference type="ARBA" id="ARBA00048348"/>
    </source>
</evidence>
<evidence type="ECO:0000256" key="11">
    <source>
        <dbReference type="ARBA" id="ARBA00023136"/>
    </source>
</evidence>
<dbReference type="PANTHER" id="PTHR18952">
    <property type="entry name" value="CARBONIC ANHYDRASE"/>
    <property type="match status" value="1"/>
</dbReference>
<keyword evidence="7 14" id="KW-0812">Transmembrane</keyword>
<comment type="catalytic activity">
    <reaction evidence="13">
        <text>hydrogencarbonate + H(+) = CO2 + H2O</text>
        <dbReference type="Rhea" id="RHEA:10748"/>
        <dbReference type="ChEBI" id="CHEBI:15377"/>
        <dbReference type="ChEBI" id="CHEBI:15378"/>
        <dbReference type="ChEBI" id="CHEBI:16526"/>
        <dbReference type="ChEBI" id="CHEBI:17544"/>
        <dbReference type="EC" id="4.2.1.1"/>
    </reaction>
</comment>
<keyword evidence="15" id="KW-0732">Signal</keyword>
<evidence type="ECO:0000256" key="14">
    <source>
        <dbReference type="SAM" id="Phobius"/>
    </source>
</evidence>
<dbReference type="InterPro" id="IPR001148">
    <property type="entry name" value="CA_dom"/>
</dbReference>
<dbReference type="GO" id="GO:0005737">
    <property type="term" value="C:cytoplasm"/>
    <property type="evidence" value="ECO:0007669"/>
    <property type="project" value="TreeGrafter"/>
</dbReference>
<dbReference type="GO" id="GO:0008270">
    <property type="term" value="F:zinc ion binding"/>
    <property type="evidence" value="ECO:0007669"/>
    <property type="project" value="InterPro"/>
</dbReference>
<evidence type="ECO:0000256" key="4">
    <source>
        <dbReference type="ARBA" id="ARBA00010718"/>
    </source>
</evidence>
<feature type="signal peptide" evidence="15">
    <location>
        <begin position="1"/>
        <end position="19"/>
    </location>
</feature>
<keyword evidence="12" id="KW-0456">Lyase</keyword>
<keyword evidence="11 14" id="KW-0472">Membrane</keyword>
<dbReference type="EC" id="4.2.1.1" evidence="5"/>
<name>A0A814KD44_ADIRI</name>
<evidence type="ECO:0000313" key="18">
    <source>
        <dbReference type="Proteomes" id="UP000663828"/>
    </source>
</evidence>
<dbReference type="InterPro" id="IPR027359">
    <property type="entry name" value="Volt_channel_dom_sf"/>
</dbReference>
<dbReference type="InterPro" id="IPR023561">
    <property type="entry name" value="Carbonic_anhydrase_a-class"/>
</dbReference>
<dbReference type="GO" id="GO:0016020">
    <property type="term" value="C:membrane"/>
    <property type="evidence" value="ECO:0007669"/>
    <property type="project" value="UniProtKB-SubCell"/>
</dbReference>
<comment type="caution">
    <text evidence="17">The sequence shown here is derived from an EMBL/GenBank/DDBJ whole genome shotgun (WGS) entry which is preliminary data.</text>
</comment>
<proteinExistence type="inferred from homology"/>
<dbReference type="Pfam" id="PF00194">
    <property type="entry name" value="Carb_anhydrase"/>
    <property type="match status" value="1"/>
</dbReference>
<dbReference type="Gene3D" id="1.20.120.350">
    <property type="entry name" value="Voltage-gated potassium channels. Chain C"/>
    <property type="match status" value="1"/>
</dbReference>
<dbReference type="PANTHER" id="PTHR18952:SF141">
    <property type="entry name" value="CARBONIC ANHYDRASE"/>
    <property type="match status" value="1"/>
</dbReference>
<accession>A0A814KD44</accession>
<evidence type="ECO:0000256" key="8">
    <source>
        <dbReference type="ARBA" id="ARBA00022723"/>
    </source>
</evidence>
<feature type="chain" id="PRO_5032890319" description="carbonic anhydrase" evidence="15">
    <location>
        <begin position="20"/>
        <end position="565"/>
    </location>
</feature>
<dbReference type="GO" id="GO:0005216">
    <property type="term" value="F:monoatomic ion channel activity"/>
    <property type="evidence" value="ECO:0007669"/>
    <property type="project" value="InterPro"/>
</dbReference>
<protein>
    <recommendedName>
        <fullName evidence="5">carbonic anhydrase</fullName>
        <ecNumber evidence="5">4.2.1.1</ecNumber>
    </recommendedName>
</protein>